<protein>
    <submittedName>
        <fullName evidence="1">Uncharacterized protein</fullName>
    </submittedName>
</protein>
<keyword evidence="2" id="KW-1185">Reference proteome</keyword>
<name>A0ACC1CM14_9NEOP</name>
<reference evidence="1 2" key="1">
    <citation type="journal article" date="2021" name="Front. Genet.">
        <title>Chromosome-Level Genome Assembly Reveals Significant Gene Expansion in the Toll and IMD Signaling Pathways of Dendrolimus kikuchii.</title>
        <authorList>
            <person name="Zhou J."/>
            <person name="Wu P."/>
            <person name="Xiong Z."/>
            <person name="Liu N."/>
            <person name="Zhao N."/>
            <person name="Ji M."/>
            <person name="Qiu Y."/>
            <person name="Yang B."/>
        </authorList>
    </citation>
    <scope>NUCLEOTIDE SEQUENCE [LARGE SCALE GENOMIC DNA]</scope>
    <source>
        <strain evidence="1">Ann1</strain>
    </source>
</reference>
<evidence type="ECO:0000313" key="2">
    <source>
        <dbReference type="Proteomes" id="UP000824533"/>
    </source>
</evidence>
<dbReference type="Proteomes" id="UP000824533">
    <property type="component" value="Linkage Group LG21"/>
</dbReference>
<sequence length="126" mass="14540">MLKLLAAFTLIAVSLAAEHHTEEHHHHEPAVSSQHFERHDVPAHPPKDFHKYDGQGKYEFDYKVEDSHTGDKKHQHEARDGHHVKGVYSLHQPDGSIRTVKYEADKKTGFQADIKLTTKHVEHKHH</sequence>
<comment type="caution">
    <text evidence="1">The sequence shown here is derived from an EMBL/GenBank/DDBJ whole genome shotgun (WGS) entry which is preliminary data.</text>
</comment>
<dbReference type="EMBL" id="CM034407">
    <property type="protein sequence ID" value="KAJ0172586.1"/>
    <property type="molecule type" value="Genomic_DNA"/>
</dbReference>
<evidence type="ECO:0000313" key="1">
    <source>
        <dbReference type="EMBL" id="KAJ0172586.1"/>
    </source>
</evidence>
<gene>
    <name evidence="1" type="ORF">K1T71_011725</name>
</gene>
<organism evidence="1 2">
    <name type="scientific">Dendrolimus kikuchii</name>
    <dbReference type="NCBI Taxonomy" id="765133"/>
    <lineage>
        <taxon>Eukaryota</taxon>
        <taxon>Metazoa</taxon>
        <taxon>Ecdysozoa</taxon>
        <taxon>Arthropoda</taxon>
        <taxon>Hexapoda</taxon>
        <taxon>Insecta</taxon>
        <taxon>Pterygota</taxon>
        <taxon>Neoptera</taxon>
        <taxon>Endopterygota</taxon>
        <taxon>Lepidoptera</taxon>
        <taxon>Glossata</taxon>
        <taxon>Ditrysia</taxon>
        <taxon>Bombycoidea</taxon>
        <taxon>Lasiocampidae</taxon>
        <taxon>Dendrolimus</taxon>
    </lineage>
</organism>
<accession>A0ACC1CM14</accession>
<proteinExistence type="predicted"/>